<evidence type="ECO:0000313" key="3">
    <source>
        <dbReference type="Proteomes" id="UP000327013"/>
    </source>
</evidence>
<gene>
    <name evidence="2" type="ORF">FH972_023006</name>
</gene>
<organism evidence="2 3">
    <name type="scientific">Carpinus fangiana</name>
    <dbReference type="NCBI Taxonomy" id="176857"/>
    <lineage>
        <taxon>Eukaryota</taxon>
        <taxon>Viridiplantae</taxon>
        <taxon>Streptophyta</taxon>
        <taxon>Embryophyta</taxon>
        <taxon>Tracheophyta</taxon>
        <taxon>Spermatophyta</taxon>
        <taxon>Magnoliopsida</taxon>
        <taxon>eudicotyledons</taxon>
        <taxon>Gunneridae</taxon>
        <taxon>Pentapetalae</taxon>
        <taxon>rosids</taxon>
        <taxon>fabids</taxon>
        <taxon>Fagales</taxon>
        <taxon>Betulaceae</taxon>
        <taxon>Carpinus</taxon>
    </lineage>
</organism>
<dbReference type="Proteomes" id="UP000327013">
    <property type="component" value="Unassembled WGS sequence"/>
</dbReference>
<feature type="region of interest" description="Disordered" evidence="1">
    <location>
        <begin position="1"/>
        <end position="20"/>
    </location>
</feature>
<dbReference type="EMBL" id="VIBQ01000013">
    <property type="protein sequence ID" value="KAB8345954.1"/>
    <property type="molecule type" value="Genomic_DNA"/>
</dbReference>
<comment type="caution">
    <text evidence="2">The sequence shown here is derived from an EMBL/GenBank/DDBJ whole genome shotgun (WGS) entry which is preliminary data.</text>
</comment>
<feature type="compositionally biased region" description="Low complexity" evidence="1">
    <location>
        <begin position="7"/>
        <end position="20"/>
    </location>
</feature>
<sequence>MRPVNVASAGPTLAPAAAAMTPRDVEDCHREFPRSVSWPRRSTGLADASPAGQATANGTRLTAWLRQADRGRQSQVAPPSQRKHEHGFCELKLLSLVPTRSLRLFLTPQGLAAPATMRRQRRDGNKPRTAGRSAHLCHLSTAPHSPHRSTGSYWLTFAGPLSLSPFESRRRNAMLPRRLCGASVTAPVPHKTRNATLAGGTEAVLSDAIL</sequence>
<evidence type="ECO:0000256" key="1">
    <source>
        <dbReference type="SAM" id="MobiDB-lite"/>
    </source>
</evidence>
<name>A0A5N6KU73_9ROSI</name>
<accession>A0A5N6KU73</accession>
<proteinExistence type="predicted"/>
<dbReference type="AlphaFoldDB" id="A0A5N6KU73"/>
<evidence type="ECO:0000313" key="2">
    <source>
        <dbReference type="EMBL" id="KAB8345954.1"/>
    </source>
</evidence>
<reference evidence="2 3" key="1">
    <citation type="submission" date="2019-06" db="EMBL/GenBank/DDBJ databases">
        <title>A chromosomal-level reference genome of Carpinus fangiana (Coryloideae, Betulaceae).</title>
        <authorList>
            <person name="Yang X."/>
            <person name="Wang Z."/>
            <person name="Zhang L."/>
            <person name="Hao G."/>
            <person name="Liu J."/>
            <person name="Yang Y."/>
        </authorList>
    </citation>
    <scope>NUCLEOTIDE SEQUENCE [LARGE SCALE GENOMIC DNA]</scope>
    <source>
        <strain evidence="2">Cfa_2016G</strain>
        <tissue evidence="2">Leaf</tissue>
    </source>
</reference>
<protein>
    <submittedName>
        <fullName evidence="2">Uncharacterized protein</fullName>
    </submittedName>
</protein>
<keyword evidence="3" id="KW-1185">Reference proteome</keyword>